<protein>
    <recommendedName>
        <fullName evidence="2">DRBM domain-containing protein</fullName>
    </recommendedName>
</protein>
<name>M2R2S1_CERS8</name>
<dbReference type="GO" id="GO:0003723">
    <property type="term" value="F:RNA binding"/>
    <property type="evidence" value="ECO:0007669"/>
    <property type="project" value="UniProtKB-UniRule"/>
</dbReference>
<dbReference type="OrthoDB" id="3246846at2759"/>
<dbReference type="Proteomes" id="UP000016930">
    <property type="component" value="Unassembled WGS sequence"/>
</dbReference>
<dbReference type="InterPro" id="IPR014720">
    <property type="entry name" value="dsRBD_dom"/>
</dbReference>
<evidence type="ECO:0000259" key="2">
    <source>
        <dbReference type="PROSITE" id="PS50137"/>
    </source>
</evidence>
<feature type="domain" description="DRBM" evidence="2">
    <location>
        <begin position="5"/>
        <end position="74"/>
    </location>
</feature>
<gene>
    <name evidence="3" type="ORF">CERSUDRAFT_99268</name>
</gene>
<evidence type="ECO:0000313" key="3">
    <source>
        <dbReference type="EMBL" id="EMD32537.1"/>
    </source>
</evidence>
<reference evidence="3 4" key="1">
    <citation type="journal article" date="2012" name="Proc. Natl. Acad. Sci. U.S.A.">
        <title>Comparative genomics of Ceriporiopsis subvermispora and Phanerochaete chrysosporium provide insight into selective ligninolysis.</title>
        <authorList>
            <person name="Fernandez-Fueyo E."/>
            <person name="Ruiz-Duenas F.J."/>
            <person name="Ferreira P."/>
            <person name="Floudas D."/>
            <person name="Hibbett D.S."/>
            <person name="Canessa P."/>
            <person name="Larrondo L.F."/>
            <person name="James T.Y."/>
            <person name="Seelenfreund D."/>
            <person name="Lobos S."/>
            <person name="Polanco R."/>
            <person name="Tello M."/>
            <person name="Honda Y."/>
            <person name="Watanabe T."/>
            <person name="Watanabe T."/>
            <person name="Ryu J.S."/>
            <person name="Kubicek C.P."/>
            <person name="Schmoll M."/>
            <person name="Gaskell J."/>
            <person name="Hammel K.E."/>
            <person name="St John F.J."/>
            <person name="Vanden Wymelenberg A."/>
            <person name="Sabat G."/>
            <person name="Splinter BonDurant S."/>
            <person name="Syed K."/>
            <person name="Yadav J.S."/>
            <person name="Doddapaneni H."/>
            <person name="Subramanian V."/>
            <person name="Lavin J.L."/>
            <person name="Oguiza J.A."/>
            <person name="Perez G."/>
            <person name="Pisabarro A.G."/>
            <person name="Ramirez L."/>
            <person name="Santoyo F."/>
            <person name="Master E."/>
            <person name="Coutinho P.M."/>
            <person name="Henrissat B."/>
            <person name="Lombard V."/>
            <person name="Magnuson J.K."/>
            <person name="Kuees U."/>
            <person name="Hori C."/>
            <person name="Igarashi K."/>
            <person name="Samejima M."/>
            <person name="Held B.W."/>
            <person name="Barry K.W."/>
            <person name="LaButti K.M."/>
            <person name="Lapidus A."/>
            <person name="Lindquist E.A."/>
            <person name="Lucas S.M."/>
            <person name="Riley R."/>
            <person name="Salamov A.A."/>
            <person name="Hoffmeister D."/>
            <person name="Schwenk D."/>
            <person name="Hadar Y."/>
            <person name="Yarden O."/>
            <person name="de Vries R.P."/>
            <person name="Wiebenga A."/>
            <person name="Stenlid J."/>
            <person name="Eastwood D."/>
            <person name="Grigoriev I.V."/>
            <person name="Berka R.M."/>
            <person name="Blanchette R.A."/>
            <person name="Kersten P."/>
            <person name="Martinez A.T."/>
            <person name="Vicuna R."/>
            <person name="Cullen D."/>
        </authorList>
    </citation>
    <scope>NUCLEOTIDE SEQUENCE [LARGE SCALE GENOMIC DNA]</scope>
    <source>
        <strain evidence="3 4">B</strain>
    </source>
</reference>
<dbReference type="SMART" id="SM00358">
    <property type="entry name" value="DSRM"/>
    <property type="match status" value="1"/>
</dbReference>
<dbReference type="HOGENOM" id="CLU_172700_0_0_1"/>
<evidence type="ECO:0000313" key="4">
    <source>
        <dbReference type="Proteomes" id="UP000016930"/>
    </source>
</evidence>
<evidence type="ECO:0000256" key="1">
    <source>
        <dbReference type="PROSITE-ProRule" id="PRU00266"/>
    </source>
</evidence>
<proteinExistence type="predicted"/>
<dbReference type="Gene3D" id="3.30.160.20">
    <property type="match status" value="1"/>
</dbReference>
<accession>M2R2S1</accession>
<keyword evidence="1" id="KW-0694">RNA-binding</keyword>
<dbReference type="AlphaFoldDB" id="M2R2S1"/>
<dbReference type="Pfam" id="PF00035">
    <property type="entry name" value="dsrm"/>
    <property type="match status" value="1"/>
</dbReference>
<dbReference type="PROSITE" id="PS50137">
    <property type="entry name" value="DS_RBD"/>
    <property type="match status" value="1"/>
</dbReference>
<dbReference type="SUPFAM" id="SSF54768">
    <property type="entry name" value="dsRNA-binding domain-like"/>
    <property type="match status" value="1"/>
</dbReference>
<keyword evidence="4" id="KW-1185">Reference proteome</keyword>
<organism evidence="3 4">
    <name type="scientific">Ceriporiopsis subvermispora (strain B)</name>
    <name type="common">White-rot fungus</name>
    <name type="synonym">Gelatoporia subvermispora</name>
    <dbReference type="NCBI Taxonomy" id="914234"/>
    <lineage>
        <taxon>Eukaryota</taxon>
        <taxon>Fungi</taxon>
        <taxon>Dikarya</taxon>
        <taxon>Basidiomycota</taxon>
        <taxon>Agaricomycotina</taxon>
        <taxon>Agaricomycetes</taxon>
        <taxon>Polyporales</taxon>
        <taxon>Gelatoporiaceae</taxon>
        <taxon>Gelatoporia</taxon>
    </lineage>
</organism>
<dbReference type="CDD" id="cd00048">
    <property type="entry name" value="DSRM_SF"/>
    <property type="match status" value="1"/>
</dbReference>
<dbReference type="EMBL" id="KB445810">
    <property type="protein sequence ID" value="EMD32537.1"/>
    <property type="molecule type" value="Genomic_DNA"/>
</dbReference>
<sequence>MSTDDGVVALNNLLQQRNELHLLVWEDKPSGPRHDTIWTSRCRLQGEVIGEGQGGQKQKARNMAAKEAVKALTNLENH</sequence>